<evidence type="ECO:0000313" key="8">
    <source>
        <dbReference type="EMBL" id="GBG33908.1"/>
    </source>
</evidence>
<feature type="region of interest" description="Disordered" evidence="6">
    <location>
        <begin position="666"/>
        <end position="692"/>
    </location>
</feature>
<dbReference type="InterPro" id="IPR012340">
    <property type="entry name" value="NA-bd_OB-fold"/>
</dbReference>
<evidence type="ECO:0000256" key="3">
    <source>
        <dbReference type="ARBA" id="ARBA00022737"/>
    </source>
</evidence>
<dbReference type="Gene3D" id="2.40.50.140">
    <property type="entry name" value="Nucleic acid-binding proteins"/>
    <property type="match status" value="4"/>
</dbReference>
<feature type="region of interest" description="Disordered" evidence="6">
    <location>
        <begin position="430"/>
        <end position="453"/>
    </location>
</feature>
<dbReference type="Pfam" id="PF00313">
    <property type="entry name" value="CSD"/>
    <property type="match status" value="1"/>
</dbReference>
<feature type="domain" description="CSD" evidence="7">
    <location>
        <begin position="16"/>
        <end position="84"/>
    </location>
</feature>
<dbReference type="InParanoid" id="A0A2R5GVW5"/>
<feature type="compositionally biased region" description="Low complexity" evidence="6">
    <location>
        <begin position="1247"/>
        <end position="1256"/>
    </location>
</feature>
<dbReference type="GO" id="GO:0005737">
    <property type="term" value="C:cytoplasm"/>
    <property type="evidence" value="ECO:0007669"/>
    <property type="project" value="UniProtKB-SubCell"/>
</dbReference>
<feature type="compositionally biased region" description="Acidic residues" evidence="6">
    <location>
        <begin position="1298"/>
        <end position="1313"/>
    </location>
</feature>
<proteinExistence type="inferred from homology"/>
<evidence type="ECO:0000256" key="1">
    <source>
        <dbReference type="ARBA" id="ARBA00004496"/>
    </source>
</evidence>
<feature type="compositionally biased region" description="Acidic residues" evidence="6">
    <location>
        <begin position="1225"/>
        <end position="1246"/>
    </location>
</feature>
<feature type="domain" description="CSD" evidence="7">
    <location>
        <begin position="951"/>
        <end position="1016"/>
    </location>
</feature>
<keyword evidence="9" id="KW-1185">Reference proteome</keyword>
<feature type="compositionally biased region" description="Low complexity" evidence="6">
    <location>
        <begin position="870"/>
        <end position="879"/>
    </location>
</feature>
<keyword evidence="3" id="KW-0677">Repeat</keyword>
<dbReference type="OrthoDB" id="74319at2759"/>
<feature type="compositionally biased region" description="Polar residues" evidence="6">
    <location>
        <begin position="1526"/>
        <end position="1542"/>
    </location>
</feature>
<dbReference type="PROSITE" id="PS51857">
    <property type="entry name" value="CSD_2"/>
    <property type="match status" value="2"/>
</dbReference>
<dbReference type="PANTHER" id="PTHR12913:SF1">
    <property type="entry name" value="COLD SHOCK DOMAIN-CONTAINING PROTEIN E1"/>
    <property type="match status" value="1"/>
</dbReference>
<dbReference type="CDD" id="cd04458">
    <property type="entry name" value="CSP_CDS"/>
    <property type="match status" value="1"/>
</dbReference>
<reference evidence="8 9" key="1">
    <citation type="submission" date="2017-12" db="EMBL/GenBank/DDBJ databases">
        <title>Sequencing, de novo assembly and annotation of complete genome of a new Thraustochytrid species, strain FCC1311.</title>
        <authorList>
            <person name="Sedici K."/>
            <person name="Godart F."/>
            <person name="Aiese Cigliano R."/>
            <person name="Sanseverino W."/>
            <person name="Barakat M."/>
            <person name="Ortet P."/>
            <person name="Marechal E."/>
            <person name="Cagnac O."/>
            <person name="Amato A."/>
        </authorList>
    </citation>
    <scope>NUCLEOTIDE SEQUENCE [LARGE SCALE GENOMIC DNA]</scope>
</reference>
<feature type="compositionally biased region" description="Gly residues" evidence="6">
    <location>
        <begin position="1057"/>
        <end position="1066"/>
    </location>
</feature>
<feature type="compositionally biased region" description="Basic and acidic residues" evidence="6">
    <location>
        <begin position="851"/>
        <end position="869"/>
    </location>
</feature>
<evidence type="ECO:0000256" key="5">
    <source>
        <dbReference type="ARBA" id="ARBA00044751"/>
    </source>
</evidence>
<gene>
    <name evidence="8" type="ORF">FCC1311_101312</name>
</gene>
<dbReference type="InterPro" id="IPR002059">
    <property type="entry name" value="CSP_DNA-bd"/>
</dbReference>
<name>A0A2R5GVW5_9STRA</name>
<feature type="region of interest" description="Disordered" evidence="6">
    <location>
        <begin position="1050"/>
        <end position="1077"/>
    </location>
</feature>
<dbReference type="GO" id="GO:0003723">
    <property type="term" value="F:RNA binding"/>
    <property type="evidence" value="ECO:0007669"/>
    <property type="project" value="UniProtKB-KW"/>
</dbReference>
<accession>A0A2R5GVW5</accession>
<feature type="region of interest" description="Disordered" evidence="6">
    <location>
        <begin position="197"/>
        <end position="234"/>
    </location>
</feature>
<comment type="similarity">
    <text evidence="5">Belongs to the UNR family.</text>
</comment>
<feature type="region of interest" description="Disordered" evidence="6">
    <location>
        <begin position="1493"/>
        <end position="1542"/>
    </location>
</feature>
<keyword evidence="4" id="KW-0694">RNA-binding</keyword>
<dbReference type="SUPFAM" id="SSF50249">
    <property type="entry name" value="Nucleic acid-binding proteins"/>
    <property type="match status" value="2"/>
</dbReference>
<dbReference type="Proteomes" id="UP000241890">
    <property type="component" value="Unassembled WGS sequence"/>
</dbReference>
<feature type="region of interest" description="Disordered" evidence="6">
    <location>
        <begin position="824"/>
        <end position="887"/>
    </location>
</feature>
<feature type="compositionally biased region" description="Low complexity" evidence="6">
    <location>
        <begin position="831"/>
        <end position="847"/>
    </location>
</feature>
<dbReference type="EMBL" id="BEYU01000173">
    <property type="protein sequence ID" value="GBG33908.1"/>
    <property type="molecule type" value="Genomic_DNA"/>
</dbReference>
<dbReference type="InterPro" id="IPR011129">
    <property type="entry name" value="CSD"/>
</dbReference>
<feature type="compositionally biased region" description="Basic and acidic residues" evidence="6">
    <location>
        <begin position="1202"/>
        <end position="1224"/>
    </location>
</feature>
<evidence type="ECO:0000256" key="6">
    <source>
        <dbReference type="SAM" id="MobiDB-lite"/>
    </source>
</evidence>
<feature type="region of interest" description="Disordered" evidence="6">
    <location>
        <begin position="741"/>
        <end position="773"/>
    </location>
</feature>
<comment type="subcellular location">
    <subcellularLocation>
        <location evidence="1">Cytoplasm</location>
    </subcellularLocation>
</comment>
<evidence type="ECO:0000313" key="9">
    <source>
        <dbReference type="Proteomes" id="UP000241890"/>
    </source>
</evidence>
<evidence type="ECO:0000259" key="7">
    <source>
        <dbReference type="PROSITE" id="PS51857"/>
    </source>
</evidence>
<organism evidence="8 9">
    <name type="scientific">Hondaea fermentalgiana</name>
    <dbReference type="NCBI Taxonomy" id="2315210"/>
    <lineage>
        <taxon>Eukaryota</taxon>
        <taxon>Sar</taxon>
        <taxon>Stramenopiles</taxon>
        <taxon>Bigyra</taxon>
        <taxon>Labyrinthulomycetes</taxon>
        <taxon>Thraustochytrida</taxon>
        <taxon>Thraustochytriidae</taxon>
        <taxon>Hondaea</taxon>
    </lineage>
</organism>
<comment type="caution">
    <text evidence="8">The sequence shown here is derived from an EMBL/GenBank/DDBJ whole genome shotgun (WGS) entry which is preliminary data.</text>
</comment>
<sequence>MAGDGSNGQRSAKASPSYGIIAALKERFGFIKMLSAQQDSDVFFHFDEAAKFGFDPSKASVGDEVEFELMPGRSGKLNATRVKILEKGMIPYDKVVDGKSGLVGVVVTETMRPHAQPRRQGSFYNRGGPNGFNGGAGADNEFLEAQGNPKYYCGRIMVLSEDEVANLREIVPDNVSAAVPDNDKVYQFAARGMFKKPAAGDKDKAGADTASKAGDDASSTTSSRASSKFRQPRRHVQLPLRGDIVKFDVGQEMGSDRMHAINITIVKSARQRAQGLIEAALAAPDLKRQRGRVSGLAAVPKWTPHAQGTIEAEDDDEPITFTYRDLPEKFHLKGARSSNADKADKAAAKEKEKRFGASDWRQDAEAEAAARDSTLRVGTELEFTVITDPFDANRKIAVKMEALPAGSIKLEDLIQEKASAELLSLQRKKVDMSDTASQHSAGSSHRRGGGGSHEARALVGKLRFLDSLDGLGDDQKEVTFTTENMITHGPRMIPGDKLSVDVWRVKRSGTIRCRNIQLVEPSEEAERAKAGATAAFEGKLKRESGVVASLRAQSGFGFIDCFDRPGQVFFPIKEVISDRSNDDDDVVTGGGPGGAPANSPFAGRRPPRNDVIREGQPVSFEYVVELAPNGGGHRSVAIRVFKLAKLEREIVLQDEVEGVVVKVPHRPTASRGGYGSRGRGGQHGGSGGREEFGSIQCVPTALVASRLFDTLAKLAREDLYIGEGSNRSRATAVEVIAENPLASKSKRGKGGAGSRRASNKSNNSQSKSSTSAAADAAATSTTFSLQVSQNEERFLREYCHWLGLFCDFKSAQLDKTGNEPRITIVRKKASKQAGSAKNKAKGKSAAAETHSAADDKEKESAAAGEDKALKAAASETTTSEESKEASETAEVLMNVSFPMAAIADKRPPKAGDKVRFRLCLDKRYSRHVAQDVRVIERVKREIVHKPRRPNSETGIVAHVHGQGYGFVQSVDRPERLFFHIGECEDDEFRSRIEAGDEVEYIFQNASRGGKATKIRPLPTGSIVIDEPVLDPETGKQRVYKGVIIQEPKSKADPRFGQRGGPGGNAAGGNAAVNTRPSDHPRALRIAMIHVPFAMMGRVLDASSVTDPKALVDGAADTLDWRRTNELSKQHKAFADDQDRRTWAVDDDMSKPELEELETLAHKERFVTAWAGDKLLIAKSKDELETLRGEVGGETSKEDEEGDEKKQKEKEDAAEAKETEKASTDKDDDAQDSNSADADEEAGDIEDAPAVAASAKASAKKSGEDDEAQSTSKYVFTLSDVVQEDAAQENGGDKKNENDGDDHEEDQQGDEEDSSETKSKQKQQKRQSTRVAVDWMPAMGDEVEFVLCKNRASGKVRATKIRLISAGTKTSRGIIEGTVSGRFGFVRPLVAGESSDGADNVDESYKPGLGGRDGTIRFDRSEIRDSTDLNDGDEVEYTLVINSKTKEARATRVRLIKKAPEPEISASNQPRSVNRDALRKLGTATSAVAVQRFTQAKGPDGTRGFAAGRGRNLPSKLRVTAQEFKPSKSSGASDPETADTSSA</sequence>
<feature type="compositionally biased region" description="Gly residues" evidence="6">
    <location>
        <begin position="672"/>
        <end position="687"/>
    </location>
</feature>
<feature type="compositionally biased region" description="Low complexity" evidence="6">
    <location>
        <begin position="207"/>
        <end position="226"/>
    </location>
</feature>
<evidence type="ECO:0000256" key="2">
    <source>
        <dbReference type="ARBA" id="ARBA00022490"/>
    </source>
</evidence>
<dbReference type="SMART" id="SM00357">
    <property type="entry name" value="CSP"/>
    <property type="match status" value="3"/>
</dbReference>
<dbReference type="PANTHER" id="PTHR12913">
    <property type="entry name" value="UNR PROTEIN N-RAS UPSTREAM GENE PROTEIN"/>
    <property type="match status" value="1"/>
</dbReference>
<feature type="region of interest" description="Disordered" evidence="6">
    <location>
        <begin position="334"/>
        <end position="361"/>
    </location>
</feature>
<evidence type="ECO:0000256" key="4">
    <source>
        <dbReference type="ARBA" id="ARBA00022884"/>
    </source>
</evidence>
<keyword evidence="2" id="KW-0963">Cytoplasm</keyword>
<feature type="region of interest" description="Disordered" evidence="6">
    <location>
        <begin position="579"/>
        <end position="610"/>
    </location>
</feature>
<feature type="compositionally biased region" description="Basic and acidic residues" evidence="6">
    <location>
        <begin position="339"/>
        <end position="361"/>
    </location>
</feature>
<feature type="compositionally biased region" description="Low complexity" evidence="6">
    <location>
        <begin position="754"/>
        <end position="773"/>
    </location>
</feature>
<protein>
    <submittedName>
        <fullName evidence="8">Cold shock domain-containing protein E1</fullName>
    </submittedName>
</protein>
<feature type="region of interest" description="Disordered" evidence="6">
    <location>
        <begin position="1187"/>
        <end position="1330"/>
    </location>
</feature>